<dbReference type="EMBL" id="ONZQ02000014">
    <property type="protein sequence ID" value="SPO06077.1"/>
    <property type="molecule type" value="Genomic_DNA"/>
</dbReference>
<proteinExistence type="inferred from homology"/>
<comment type="similarity">
    <text evidence="3">Belongs to the glycosyl hydrolase 51 family.</text>
</comment>
<feature type="signal peptide" evidence="8">
    <location>
        <begin position="1"/>
        <end position="20"/>
    </location>
</feature>
<gene>
    <name evidence="10" type="ORF">DNG_08766</name>
</gene>
<organism evidence="10 11">
    <name type="scientific">Cephalotrichum gorgonifer</name>
    <dbReference type="NCBI Taxonomy" id="2041049"/>
    <lineage>
        <taxon>Eukaryota</taxon>
        <taxon>Fungi</taxon>
        <taxon>Dikarya</taxon>
        <taxon>Ascomycota</taxon>
        <taxon>Pezizomycotina</taxon>
        <taxon>Sordariomycetes</taxon>
        <taxon>Hypocreomycetidae</taxon>
        <taxon>Microascales</taxon>
        <taxon>Microascaceae</taxon>
        <taxon>Cephalotrichum</taxon>
    </lineage>
</organism>
<dbReference type="InterPro" id="IPR055235">
    <property type="entry name" value="ASD1_cat"/>
</dbReference>
<dbReference type="GO" id="GO:0046373">
    <property type="term" value="P:L-arabinose metabolic process"/>
    <property type="evidence" value="ECO:0007669"/>
    <property type="project" value="InterPro"/>
</dbReference>
<evidence type="ECO:0000256" key="2">
    <source>
        <dbReference type="ARBA" id="ARBA00004834"/>
    </source>
</evidence>
<name>A0AAE8SZG6_9PEZI</name>
<dbReference type="Pfam" id="PF22848">
    <property type="entry name" value="ASD1_dom"/>
    <property type="match status" value="1"/>
</dbReference>
<evidence type="ECO:0000256" key="5">
    <source>
        <dbReference type="ARBA" id="ARBA00022729"/>
    </source>
</evidence>
<dbReference type="InterPro" id="IPR013780">
    <property type="entry name" value="Glyco_hydro_b"/>
</dbReference>
<dbReference type="GO" id="GO:0046556">
    <property type="term" value="F:alpha-L-arabinofuranosidase activity"/>
    <property type="evidence" value="ECO:0007669"/>
    <property type="project" value="UniProtKB-EC"/>
</dbReference>
<sequence>MVFLRSAALIAACAVSLVSAVDISVQATGGNKTRAYQYGFLHEDINNSGDGGLYAELIRNRAFQYGEKFPASLEAWFPVNGANISISHPKPALSDELPAAINVKSSGKRGGQIGFANEGYWGINVKKQKYSGSFWVKGTYKGQFTASLQSALTDEVFASTKIKSKAVADEWVEHKLELIPKKDAPNSNNTFAITFNAAGAKDGSLDFNLISLFPPTYKGRKNGMRIDIAEALEELHPTFFRFPGGNMLEGDNIDNWWDWKDTLGPLRHRKGFQNTWGYQMTNGFGLLEYLEFAEDMNMEMILGVYSGLSLDGNVVPEDELQPWIDDALNQIEFVRGDANSTWGSKRAELGHPEPFKLEFVEIGNEEWLAGYPHGWETYKQYRLPMFMDAIRAAYPDINIIASGSVFDQNGIDIPEPAIGDYHPYRKPDNFLEEFNLFDNVATPHIIGEVSSTHVNGGIGWEGQLAKWPWWIGSVGGAIGLISYERNADRILGILYAPILRNLERSQWDITILQHAADPALTTRSTDWYIWELMAAHPIIETLPVKGELDPLFFVAGKTKQDSLVWKGACYNTTEHANVPVTVSFEGVAAGTQAELTLLTGPKDPYGYNDPKTGINVVETTKTILEAGEDGEFEFEMPELSVAVLDTYFEDTYSE</sequence>
<protein>
    <recommendedName>
        <fullName evidence="4">non-reducing end alpha-L-arabinofuranosidase</fullName>
        <ecNumber evidence="4">3.2.1.55</ecNumber>
    </recommendedName>
</protein>
<evidence type="ECO:0000256" key="7">
    <source>
        <dbReference type="ARBA" id="ARBA00023180"/>
    </source>
</evidence>
<dbReference type="Gene3D" id="2.60.40.1180">
    <property type="entry name" value="Golgi alpha-mannosidase II"/>
    <property type="match status" value="1"/>
</dbReference>
<dbReference type="EC" id="3.2.1.55" evidence="4"/>
<comment type="catalytic activity">
    <reaction evidence="1">
        <text>Hydrolysis of terminal non-reducing alpha-L-arabinofuranoside residues in alpha-L-arabinosides.</text>
        <dbReference type="EC" id="3.2.1.55"/>
    </reaction>
</comment>
<dbReference type="InterPro" id="IPR017853">
    <property type="entry name" value="GH"/>
</dbReference>
<dbReference type="SUPFAM" id="SSF51445">
    <property type="entry name" value="(Trans)glycosidases"/>
    <property type="match status" value="1"/>
</dbReference>
<feature type="chain" id="PRO_5042218145" description="non-reducing end alpha-L-arabinofuranosidase" evidence="8">
    <location>
        <begin position="21"/>
        <end position="654"/>
    </location>
</feature>
<dbReference type="Proteomes" id="UP001187682">
    <property type="component" value="Unassembled WGS sequence"/>
</dbReference>
<evidence type="ECO:0000313" key="11">
    <source>
        <dbReference type="Proteomes" id="UP001187682"/>
    </source>
</evidence>
<dbReference type="Gene3D" id="3.20.20.80">
    <property type="entry name" value="Glycosidases"/>
    <property type="match status" value="1"/>
</dbReference>
<keyword evidence="6" id="KW-0378">Hydrolase</keyword>
<comment type="caution">
    <text evidence="10">The sequence shown here is derived from an EMBL/GenBank/DDBJ whole genome shotgun (WGS) entry which is preliminary data.</text>
</comment>
<accession>A0AAE8SZG6</accession>
<evidence type="ECO:0000256" key="8">
    <source>
        <dbReference type="SAM" id="SignalP"/>
    </source>
</evidence>
<evidence type="ECO:0000256" key="1">
    <source>
        <dbReference type="ARBA" id="ARBA00001462"/>
    </source>
</evidence>
<dbReference type="InterPro" id="IPR010720">
    <property type="entry name" value="Alpha-L-AF_C"/>
</dbReference>
<evidence type="ECO:0000256" key="4">
    <source>
        <dbReference type="ARBA" id="ARBA00012670"/>
    </source>
</evidence>
<dbReference type="PANTHER" id="PTHR31776">
    <property type="entry name" value="ALPHA-L-ARABINOFURANOSIDASE 1"/>
    <property type="match status" value="1"/>
</dbReference>
<reference evidence="10" key="1">
    <citation type="submission" date="2018-03" db="EMBL/GenBank/DDBJ databases">
        <authorList>
            <person name="Guldener U."/>
        </authorList>
    </citation>
    <scope>NUCLEOTIDE SEQUENCE</scope>
</reference>
<dbReference type="SMART" id="SM00813">
    <property type="entry name" value="Alpha-L-AF_C"/>
    <property type="match status" value="1"/>
</dbReference>
<dbReference type="AlphaFoldDB" id="A0AAE8SZG6"/>
<evidence type="ECO:0000313" key="10">
    <source>
        <dbReference type="EMBL" id="SPO06077.1"/>
    </source>
</evidence>
<keyword evidence="5 8" id="KW-0732">Signal</keyword>
<comment type="pathway">
    <text evidence="2">Glycan metabolism; L-arabinan degradation.</text>
</comment>
<evidence type="ECO:0000259" key="9">
    <source>
        <dbReference type="SMART" id="SM00813"/>
    </source>
</evidence>
<keyword evidence="7" id="KW-0325">Glycoprotein</keyword>
<evidence type="ECO:0000256" key="3">
    <source>
        <dbReference type="ARBA" id="ARBA00007186"/>
    </source>
</evidence>
<dbReference type="InterPro" id="IPR051563">
    <property type="entry name" value="Glycosyl_Hydrolase_51"/>
</dbReference>
<feature type="domain" description="Alpha-L-arabinofuranosidase C-terminal" evidence="9">
    <location>
        <begin position="447"/>
        <end position="640"/>
    </location>
</feature>
<dbReference type="PANTHER" id="PTHR31776:SF0">
    <property type="entry name" value="ALPHA-L-ARABINOFURANOSIDASE 1"/>
    <property type="match status" value="1"/>
</dbReference>
<keyword evidence="11" id="KW-1185">Reference proteome</keyword>
<evidence type="ECO:0000256" key="6">
    <source>
        <dbReference type="ARBA" id="ARBA00022801"/>
    </source>
</evidence>
<dbReference type="Pfam" id="PF06964">
    <property type="entry name" value="Alpha-L-AF_C"/>
    <property type="match status" value="1"/>
</dbReference>